<proteinExistence type="predicted"/>
<keyword evidence="1" id="KW-0175">Coiled coil</keyword>
<sequence>MARNQSYVSNTRKAKAVGTNVSKIVGDYVGENAVKDKMLLARKEKAGIQLDDKEQDFMVDCLDEFDLDIEEDLSGIRQHSEQFVLVSDTYMVVTNDNNVTSDTPNMNTNEDEAVQHVTSLDQKNVVIVSLIENMQHEVECCNTVNQETKKVNDSLNAELEKYKEKVKKNMRLQ</sequence>
<reference evidence="2" key="2">
    <citation type="submission" date="2022-01" db="EMBL/GenBank/DDBJ databases">
        <authorList>
            <person name="Yamashiro T."/>
            <person name="Shiraishi A."/>
            <person name="Satake H."/>
            <person name="Nakayama K."/>
        </authorList>
    </citation>
    <scope>NUCLEOTIDE SEQUENCE</scope>
</reference>
<evidence type="ECO:0000313" key="3">
    <source>
        <dbReference type="Proteomes" id="UP001151760"/>
    </source>
</evidence>
<feature type="coiled-coil region" evidence="1">
    <location>
        <begin position="145"/>
        <end position="172"/>
    </location>
</feature>
<keyword evidence="3" id="KW-1185">Reference proteome</keyword>
<reference evidence="2" key="1">
    <citation type="journal article" date="2022" name="Int. J. Mol. Sci.">
        <title>Draft Genome of Tanacetum Coccineum: Genomic Comparison of Closely Related Tanacetum-Family Plants.</title>
        <authorList>
            <person name="Yamashiro T."/>
            <person name="Shiraishi A."/>
            <person name="Nakayama K."/>
            <person name="Satake H."/>
        </authorList>
    </citation>
    <scope>NUCLEOTIDE SEQUENCE</scope>
</reference>
<accession>A0ABQ5FWQ7</accession>
<evidence type="ECO:0000313" key="2">
    <source>
        <dbReference type="EMBL" id="GJT67787.1"/>
    </source>
</evidence>
<name>A0ABQ5FWQ7_9ASTR</name>
<gene>
    <name evidence="2" type="ORF">Tco_1019267</name>
</gene>
<dbReference type="EMBL" id="BQNB010017839">
    <property type="protein sequence ID" value="GJT67787.1"/>
    <property type="molecule type" value="Genomic_DNA"/>
</dbReference>
<organism evidence="2 3">
    <name type="scientific">Tanacetum coccineum</name>
    <dbReference type="NCBI Taxonomy" id="301880"/>
    <lineage>
        <taxon>Eukaryota</taxon>
        <taxon>Viridiplantae</taxon>
        <taxon>Streptophyta</taxon>
        <taxon>Embryophyta</taxon>
        <taxon>Tracheophyta</taxon>
        <taxon>Spermatophyta</taxon>
        <taxon>Magnoliopsida</taxon>
        <taxon>eudicotyledons</taxon>
        <taxon>Gunneridae</taxon>
        <taxon>Pentapetalae</taxon>
        <taxon>asterids</taxon>
        <taxon>campanulids</taxon>
        <taxon>Asterales</taxon>
        <taxon>Asteraceae</taxon>
        <taxon>Asteroideae</taxon>
        <taxon>Anthemideae</taxon>
        <taxon>Anthemidinae</taxon>
        <taxon>Tanacetum</taxon>
    </lineage>
</organism>
<protein>
    <submittedName>
        <fullName evidence="2">Uncharacterized protein</fullName>
    </submittedName>
</protein>
<dbReference type="Proteomes" id="UP001151760">
    <property type="component" value="Unassembled WGS sequence"/>
</dbReference>
<evidence type="ECO:0000256" key="1">
    <source>
        <dbReference type="SAM" id="Coils"/>
    </source>
</evidence>
<comment type="caution">
    <text evidence="2">The sequence shown here is derived from an EMBL/GenBank/DDBJ whole genome shotgun (WGS) entry which is preliminary data.</text>
</comment>